<evidence type="ECO:0000313" key="17">
    <source>
        <dbReference type="Proteomes" id="UP000253472"/>
    </source>
</evidence>
<dbReference type="GO" id="GO:0008270">
    <property type="term" value="F:zinc ion binding"/>
    <property type="evidence" value="ECO:0007669"/>
    <property type="project" value="UniProtKB-KW"/>
</dbReference>
<evidence type="ECO:0000256" key="7">
    <source>
        <dbReference type="ARBA" id="ARBA00023015"/>
    </source>
</evidence>
<dbReference type="CDD" id="cd06006">
    <property type="entry name" value="R3H_unknown_2"/>
    <property type="match status" value="1"/>
</dbReference>
<dbReference type="InterPro" id="IPR034077">
    <property type="entry name" value="R3H_FAP1"/>
</dbReference>
<dbReference type="AlphaFoldDB" id="A0A367YAI8"/>
<dbReference type="Pfam" id="PF01424">
    <property type="entry name" value="R3H"/>
    <property type="match status" value="1"/>
</dbReference>
<dbReference type="PANTHER" id="PTHR12360">
    <property type="entry name" value="NUCLEAR TRANSCRIPTION FACTOR, X-BOX BINDING 1 NFX1"/>
    <property type="match status" value="1"/>
</dbReference>
<comment type="similarity">
    <text evidence="2">Belongs to the NFX1 family.</text>
</comment>
<name>A0A367YAI8_9ASCO</name>
<keyword evidence="6" id="KW-0862">Zinc</keyword>
<evidence type="ECO:0000256" key="10">
    <source>
        <dbReference type="PROSITE-ProRule" id="PRU00175"/>
    </source>
</evidence>
<dbReference type="STRING" id="5486.A0A367YAI8"/>
<dbReference type="PROSITE" id="PS50089">
    <property type="entry name" value="ZF_RING_2"/>
    <property type="match status" value="1"/>
</dbReference>
<evidence type="ECO:0000259" key="15">
    <source>
        <dbReference type="PROSITE" id="PS51162"/>
    </source>
</evidence>
<dbReference type="InterPro" id="IPR001374">
    <property type="entry name" value="R3H_dom"/>
</dbReference>
<feature type="domain" description="RING-type" evidence="13">
    <location>
        <begin position="106"/>
        <end position="155"/>
    </location>
</feature>
<keyword evidence="5 10" id="KW-0863">Zinc-finger</keyword>
<dbReference type="PROSITE" id="PS51061">
    <property type="entry name" value="R3H"/>
    <property type="match status" value="1"/>
</dbReference>
<reference evidence="16 17" key="1">
    <citation type="submission" date="2018-06" db="EMBL/GenBank/DDBJ databases">
        <title>Whole genome sequencing of Candida tropicalis (genome annotated by CSBL at Korea University).</title>
        <authorList>
            <person name="Ahn J."/>
        </authorList>
    </citation>
    <scope>NUCLEOTIDE SEQUENCE [LARGE SCALE GENOMIC DNA]</scope>
    <source>
        <strain evidence="16 17">ATCC 20962</strain>
    </source>
</reference>
<dbReference type="InterPro" id="IPR034078">
    <property type="entry name" value="NFX1_fam"/>
</dbReference>
<dbReference type="Gene3D" id="3.30.1370.50">
    <property type="entry name" value="R3H-like domain"/>
    <property type="match status" value="1"/>
</dbReference>
<feature type="compositionally biased region" description="Basic and acidic residues" evidence="11">
    <location>
        <begin position="1"/>
        <end position="20"/>
    </location>
</feature>
<feature type="compositionally biased region" description="Acidic residues" evidence="11">
    <location>
        <begin position="68"/>
        <end position="86"/>
    </location>
</feature>
<evidence type="ECO:0000256" key="4">
    <source>
        <dbReference type="ARBA" id="ARBA00022737"/>
    </source>
</evidence>
<dbReference type="SUPFAM" id="SSF57850">
    <property type="entry name" value="RING/U-box"/>
    <property type="match status" value="1"/>
</dbReference>
<dbReference type="PANTHER" id="PTHR12360:SF12">
    <property type="entry name" value="TRANSCRIPTIONAL REPRESSOR NF-X1"/>
    <property type="match status" value="1"/>
</dbReference>
<dbReference type="GO" id="GO:0000981">
    <property type="term" value="F:DNA-binding transcription factor activity, RNA polymerase II-specific"/>
    <property type="evidence" value="ECO:0007669"/>
    <property type="project" value="TreeGrafter"/>
</dbReference>
<feature type="domain" description="Thyroglobulin type-1" evidence="15">
    <location>
        <begin position="362"/>
        <end position="427"/>
    </location>
</feature>
<keyword evidence="4" id="KW-0677">Repeat</keyword>
<dbReference type="SMART" id="SM00438">
    <property type="entry name" value="ZnF_NFX"/>
    <property type="match status" value="5"/>
</dbReference>
<evidence type="ECO:0000259" key="12">
    <source>
        <dbReference type="PROSITE" id="PS50016"/>
    </source>
</evidence>
<keyword evidence="9" id="KW-0539">Nucleus</keyword>
<dbReference type="SUPFAM" id="SSF82708">
    <property type="entry name" value="R3H domain"/>
    <property type="match status" value="1"/>
</dbReference>
<feature type="domain" description="PHD-type" evidence="12">
    <location>
        <begin position="103"/>
        <end position="157"/>
    </location>
</feature>
<keyword evidence="17" id="KW-1185">Reference proteome</keyword>
<dbReference type="OrthoDB" id="6512771at2759"/>
<feature type="compositionally biased region" description="Basic and acidic residues" evidence="11">
    <location>
        <begin position="41"/>
        <end position="53"/>
    </location>
</feature>
<keyword evidence="8" id="KW-0804">Transcription</keyword>
<evidence type="ECO:0000259" key="14">
    <source>
        <dbReference type="PROSITE" id="PS51061"/>
    </source>
</evidence>
<evidence type="ECO:0000259" key="13">
    <source>
        <dbReference type="PROSITE" id="PS50089"/>
    </source>
</evidence>
<comment type="caution">
    <text evidence="16">The sequence shown here is derived from an EMBL/GenBank/DDBJ whole genome shotgun (WGS) entry which is preliminary data.</text>
</comment>
<evidence type="ECO:0000256" key="1">
    <source>
        <dbReference type="ARBA" id="ARBA00004123"/>
    </source>
</evidence>
<dbReference type="GO" id="GO:0000122">
    <property type="term" value="P:negative regulation of transcription by RNA polymerase II"/>
    <property type="evidence" value="ECO:0007669"/>
    <property type="project" value="TreeGrafter"/>
</dbReference>
<protein>
    <submittedName>
        <fullName evidence="16">FKBP12-associated protein 1</fullName>
    </submittedName>
</protein>
<dbReference type="InterPro" id="IPR000716">
    <property type="entry name" value="Thyroglobulin_1"/>
</dbReference>
<evidence type="ECO:0000256" key="9">
    <source>
        <dbReference type="ARBA" id="ARBA00023242"/>
    </source>
</evidence>
<keyword evidence="7" id="KW-0805">Transcription regulation</keyword>
<evidence type="ECO:0000256" key="2">
    <source>
        <dbReference type="ARBA" id="ARBA00007269"/>
    </source>
</evidence>
<dbReference type="PROSITE" id="PS50016">
    <property type="entry name" value="ZF_PHD_2"/>
    <property type="match status" value="1"/>
</dbReference>
<gene>
    <name evidence="16" type="primary">FAP1_1</name>
    <name evidence="16" type="ORF">Cantr_08967</name>
</gene>
<dbReference type="CDD" id="cd06008">
    <property type="entry name" value="NF-X1-zinc-finger"/>
    <property type="match status" value="3"/>
</dbReference>
<dbReference type="EMBL" id="QLNQ01000025">
    <property type="protein sequence ID" value="RCK62886.1"/>
    <property type="molecule type" value="Genomic_DNA"/>
</dbReference>
<accession>A0A367YAI8</accession>
<dbReference type="InterPro" id="IPR036867">
    <property type="entry name" value="R3H_dom_sf"/>
</dbReference>
<dbReference type="InterPro" id="IPR000967">
    <property type="entry name" value="Znf_NFX1"/>
</dbReference>
<dbReference type="GO" id="GO:0005634">
    <property type="term" value="C:nucleus"/>
    <property type="evidence" value="ECO:0007669"/>
    <property type="project" value="UniProtKB-SubCell"/>
</dbReference>
<evidence type="ECO:0000256" key="8">
    <source>
        <dbReference type="ARBA" id="ARBA00023163"/>
    </source>
</evidence>
<dbReference type="Proteomes" id="UP000253472">
    <property type="component" value="Unassembled WGS sequence"/>
</dbReference>
<dbReference type="PROSITE" id="PS51162">
    <property type="entry name" value="THYROGLOBULIN_1_2"/>
    <property type="match status" value="1"/>
</dbReference>
<organism evidence="16 17">
    <name type="scientific">Candida viswanathii</name>
    <dbReference type="NCBI Taxonomy" id="5486"/>
    <lineage>
        <taxon>Eukaryota</taxon>
        <taxon>Fungi</taxon>
        <taxon>Dikarya</taxon>
        <taxon>Ascomycota</taxon>
        <taxon>Saccharomycotina</taxon>
        <taxon>Pichiomycetes</taxon>
        <taxon>Debaryomycetaceae</taxon>
        <taxon>Candida/Lodderomyces clade</taxon>
        <taxon>Candida</taxon>
    </lineage>
</organism>
<comment type="subcellular location">
    <subcellularLocation>
        <location evidence="1">Nucleus</location>
    </subcellularLocation>
</comment>
<evidence type="ECO:0000256" key="11">
    <source>
        <dbReference type="SAM" id="MobiDB-lite"/>
    </source>
</evidence>
<evidence type="ECO:0000256" key="5">
    <source>
        <dbReference type="ARBA" id="ARBA00022771"/>
    </source>
</evidence>
<dbReference type="InterPro" id="IPR019787">
    <property type="entry name" value="Znf_PHD-finger"/>
</dbReference>
<evidence type="ECO:0000313" key="16">
    <source>
        <dbReference type="EMBL" id="RCK62886.1"/>
    </source>
</evidence>
<evidence type="ECO:0000256" key="6">
    <source>
        <dbReference type="ARBA" id="ARBA00022833"/>
    </source>
</evidence>
<keyword evidence="3" id="KW-0479">Metal-binding</keyword>
<dbReference type="InterPro" id="IPR001841">
    <property type="entry name" value="Znf_RING"/>
</dbReference>
<evidence type="ECO:0000256" key="3">
    <source>
        <dbReference type="ARBA" id="ARBA00022723"/>
    </source>
</evidence>
<feature type="domain" description="R3H" evidence="14">
    <location>
        <begin position="746"/>
        <end position="819"/>
    </location>
</feature>
<proteinExistence type="inferred from homology"/>
<sequence length="985" mass="111082">MEPDEQHDPGLKLKQSDSPHRNQPPTDIAKEAPIVANADESNTRSHLDEHDDNTYPASEDNTTTTTTTEDELSDEYDEYDDDDTDRPDESLGTTIIREIQDGTYVCLVCTGDIDQDSKIWACEVCFRVYDLDCIQDWALRGSSTRNKTWRCPSCNSSIKKIPRKFTCWCGKVANPEKNPLMPFSCGNSCNFKYEECIHNCLSACHPGKHPICGAMGPMMRCKCGKEERQLPCLITPYEDGWRCEDECGIKVCDFGHKCKKGCHSGFCGLCNEEISMRCYCGDAELSIKCHQKKIKRCENDKGEKWIGVGSCGKTKKVYYDCGEHYELKECHPPFSAVPKCKFSPDVISTCYCGKTKVDLQHRSKCTDPVPECDNVCGKLLPCGCHCKFKCHEGECECISIFNIKCACGHESYLAPCKFVQSGVQPKCTHKCSVLLNCRKHYHRVECCPFEKVGLERERNRKKAIRNNTRTNFDQDIMTLEAAHICTRTCNRLKSCGKHECHALCHSGPCDVCLESTNDDLVCHCGKTIIPAPVRCGTELVCHEQCVRVPPCGHRAEPHECHDDSVSCPKCTALVTRECDCGAKHDLPGILCSQERVSCGKMCQVAKDCGHPCLRTCSAECTKNDNHISSKLCQSYCKKIRNSCPHYCKLKCHFNKVGVSSNCDVVSCSEEVTVTCECGKLTKKVKCGANVETPSAIGSVLECDESCAIAKRDAALRAAFMGTPEPEATEESIPYSEFVVATYQKQRAWCSKIEATIKSFIQDYNTQVESGVKAPRRAYHFPPMSSPQRQYIHELAKAYVAYTESQDKEPNRSVFLVITRLTKIPSISVHDAIEILQEQEKEKLKIEEMKQEDINEALFNSIIIQDLFFGIVKDDLERELKPYYEGQDYIFEWIKDSTFIFYSPENYKSMDIEKENKLYLLVKTFKKIIRDKSLAFDCKLCLVDDSVSYILKTDGASRESSAPVEDKQKVSNNSFDVLQNDELINV</sequence>
<dbReference type="SMART" id="SM00393">
    <property type="entry name" value="R3H"/>
    <property type="match status" value="1"/>
</dbReference>
<feature type="region of interest" description="Disordered" evidence="11">
    <location>
        <begin position="1"/>
        <end position="89"/>
    </location>
</feature>
<dbReference type="GO" id="GO:0000977">
    <property type="term" value="F:RNA polymerase II transcription regulatory region sequence-specific DNA binding"/>
    <property type="evidence" value="ECO:0007669"/>
    <property type="project" value="TreeGrafter"/>
</dbReference>